<keyword evidence="3" id="KW-1185">Reference proteome</keyword>
<protein>
    <submittedName>
        <fullName evidence="2">Uncharacterized protein</fullName>
    </submittedName>
</protein>
<reference evidence="2" key="1">
    <citation type="submission" date="2022-06" db="EMBL/GenBank/DDBJ databases">
        <title>Complete genome sequence and characterization of Cupriavidus gilardii QJ1 isolated from contaminating cells.</title>
        <authorList>
            <person name="Qi J."/>
        </authorList>
    </citation>
    <scope>NUCLEOTIDE SEQUENCE</scope>
    <source>
        <strain evidence="2">QJ1</strain>
    </source>
</reference>
<organism evidence="2 3">
    <name type="scientific">Cupriavidus gilardii</name>
    <dbReference type="NCBI Taxonomy" id="82541"/>
    <lineage>
        <taxon>Bacteria</taxon>
        <taxon>Pseudomonadati</taxon>
        <taxon>Pseudomonadota</taxon>
        <taxon>Betaproteobacteria</taxon>
        <taxon>Burkholderiales</taxon>
        <taxon>Burkholderiaceae</taxon>
        <taxon>Cupriavidus</taxon>
    </lineage>
</organism>
<evidence type="ECO:0000256" key="1">
    <source>
        <dbReference type="SAM" id="MobiDB-lite"/>
    </source>
</evidence>
<proteinExistence type="predicted"/>
<dbReference type="RefSeq" id="WP_252252604.1">
    <property type="nucleotide sequence ID" value="NZ_CP098736.1"/>
</dbReference>
<name>A0ABY4VNT6_9BURK</name>
<accession>A0ABY4VNT6</accession>
<gene>
    <name evidence="2" type="ORF">NDR89_19680</name>
</gene>
<evidence type="ECO:0000313" key="2">
    <source>
        <dbReference type="EMBL" id="USE78859.1"/>
    </source>
</evidence>
<dbReference type="Proteomes" id="UP001056648">
    <property type="component" value="Chromosome 2"/>
</dbReference>
<evidence type="ECO:0000313" key="3">
    <source>
        <dbReference type="Proteomes" id="UP001056648"/>
    </source>
</evidence>
<feature type="compositionally biased region" description="Basic and acidic residues" evidence="1">
    <location>
        <begin position="119"/>
        <end position="137"/>
    </location>
</feature>
<sequence>MARIRTIKPEFPQSESMGNVSRDARLCFIQMWTLADDEGRLRGNSRMLASLLFPYDDDAKDLIDDWLVELEHEGCIVRYVVDGATYIEIRNWLIHQKIDKPSKSKLPSFDESSRILANPRERSSEDQGPKDQGKEEIPPNPPSPVGDEGAESSASQKPVRARKSRTSFATFLADCKANGVKPVTSYRPLMDYVEKVRLPHEFLELAWDVFRREHSDGGANERRLQADWQRHFCNYVTKGYYRLWVCKPDGSFELTTVGQQSRKFLEAA</sequence>
<dbReference type="EMBL" id="CP098736">
    <property type="protein sequence ID" value="USE78859.1"/>
    <property type="molecule type" value="Genomic_DNA"/>
</dbReference>
<feature type="region of interest" description="Disordered" evidence="1">
    <location>
        <begin position="102"/>
        <end position="162"/>
    </location>
</feature>